<dbReference type="Proteomes" id="UP000810252">
    <property type="component" value="Unassembled WGS sequence"/>
</dbReference>
<dbReference type="EMBL" id="JADIMQ010000018">
    <property type="protein sequence ID" value="MBO8447899.1"/>
    <property type="molecule type" value="Genomic_DNA"/>
</dbReference>
<reference evidence="1" key="2">
    <citation type="journal article" date="2021" name="PeerJ">
        <title>Extensive microbial diversity within the chicken gut microbiome revealed by metagenomics and culture.</title>
        <authorList>
            <person name="Gilroy R."/>
            <person name="Ravi A."/>
            <person name="Getino M."/>
            <person name="Pursley I."/>
            <person name="Horton D.L."/>
            <person name="Alikhan N.F."/>
            <person name="Baker D."/>
            <person name="Gharbi K."/>
            <person name="Hall N."/>
            <person name="Watson M."/>
            <person name="Adriaenssens E.M."/>
            <person name="Foster-Nyarko E."/>
            <person name="Jarju S."/>
            <person name="Secka A."/>
            <person name="Antonio M."/>
            <person name="Oren A."/>
            <person name="Chaudhuri R.R."/>
            <person name="La Ragione R."/>
            <person name="Hildebrand F."/>
            <person name="Pallen M.J."/>
        </authorList>
    </citation>
    <scope>NUCLEOTIDE SEQUENCE</scope>
    <source>
        <strain evidence="1">20514</strain>
    </source>
</reference>
<protein>
    <submittedName>
        <fullName evidence="1">Uncharacterized protein</fullName>
    </submittedName>
</protein>
<evidence type="ECO:0000313" key="1">
    <source>
        <dbReference type="EMBL" id="MBO8447899.1"/>
    </source>
</evidence>
<evidence type="ECO:0000313" key="2">
    <source>
        <dbReference type="Proteomes" id="UP000810252"/>
    </source>
</evidence>
<organism evidence="1 2">
    <name type="scientific">Candidatus Cryptobacteroides merdigallinarum</name>
    <dbReference type="NCBI Taxonomy" id="2840770"/>
    <lineage>
        <taxon>Bacteria</taxon>
        <taxon>Pseudomonadati</taxon>
        <taxon>Bacteroidota</taxon>
        <taxon>Bacteroidia</taxon>
        <taxon>Bacteroidales</taxon>
        <taxon>Candidatus Cryptobacteroides</taxon>
    </lineage>
</organism>
<dbReference type="AlphaFoldDB" id="A0A9D9HEI2"/>
<accession>A0A9D9HEI2</accession>
<comment type="caution">
    <text evidence="1">The sequence shown here is derived from an EMBL/GenBank/DDBJ whole genome shotgun (WGS) entry which is preliminary data.</text>
</comment>
<reference evidence="1" key="1">
    <citation type="submission" date="2020-10" db="EMBL/GenBank/DDBJ databases">
        <authorList>
            <person name="Gilroy R."/>
        </authorList>
    </citation>
    <scope>NUCLEOTIDE SEQUENCE</scope>
    <source>
        <strain evidence="1">20514</strain>
    </source>
</reference>
<gene>
    <name evidence="1" type="ORF">IAC29_01340</name>
</gene>
<name>A0A9D9HEI2_9BACT</name>
<proteinExistence type="predicted"/>
<sequence>MKSDISKLSKLFKAMVNNYHIFGGVWKNIELGKQAFVLMKRLPQTLEGEFDTPADKASLLSQMLEQMNELSTPRFCIEVREYIRSLNPDDEENLQALAMLNDYINPAITMEEFCVKYKRHLKFDPVERSLKWEEVIYRVEKECDEILKNEIQRMGFCFVYWSTKEKVLAKYGIRWKSPSIMNPGVIFD</sequence>